<dbReference type="InterPro" id="IPR049730">
    <property type="entry name" value="SNF2/RAD54-like_C"/>
</dbReference>
<dbReference type="PANTHER" id="PTHR45626:SF16">
    <property type="entry name" value="ATP-DEPENDENT HELICASE ULS1"/>
    <property type="match status" value="1"/>
</dbReference>
<name>A0AA38S913_9PEZI</name>
<feature type="region of interest" description="Disordered" evidence="7">
    <location>
        <begin position="275"/>
        <end position="318"/>
    </location>
</feature>
<dbReference type="Gene3D" id="3.30.40.10">
    <property type="entry name" value="Zinc/RING finger domain, C3HC4 (zinc finger)"/>
    <property type="match status" value="1"/>
</dbReference>
<dbReference type="InterPro" id="IPR014001">
    <property type="entry name" value="Helicase_ATP-bd"/>
</dbReference>
<dbReference type="AlphaFoldDB" id="A0AA38S913"/>
<dbReference type="InterPro" id="IPR001650">
    <property type="entry name" value="Helicase_C-like"/>
</dbReference>
<feature type="compositionally biased region" description="Polar residues" evidence="7">
    <location>
        <begin position="289"/>
        <end position="313"/>
    </location>
</feature>
<evidence type="ECO:0000256" key="4">
    <source>
        <dbReference type="ARBA" id="ARBA00022806"/>
    </source>
</evidence>
<feature type="domain" description="RING-type" evidence="8">
    <location>
        <begin position="889"/>
        <end position="944"/>
    </location>
</feature>
<dbReference type="GO" id="GO:0005524">
    <property type="term" value="F:ATP binding"/>
    <property type="evidence" value="ECO:0007669"/>
    <property type="project" value="UniProtKB-KW"/>
</dbReference>
<feature type="compositionally biased region" description="Acidic residues" evidence="7">
    <location>
        <begin position="975"/>
        <end position="1003"/>
    </location>
</feature>
<dbReference type="InterPro" id="IPR027417">
    <property type="entry name" value="P-loop_NTPase"/>
</dbReference>
<reference evidence="11" key="1">
    <citation type="submission" date="2022-07" db="EMBL/GenBank/DDBJ databases">
        <title>Fungi with potential for degradation of polypropylene.</title>
        <authorList>
            <person name="Gostincar C."/>
        </authorList>
    </citation>
    <scope>NUCLEOTIDE SEQUENCE</scope>
    <source>
        <strain evidence="11">EXF-13308</strain>
    </source>
</reference>
<dbReference type="SUPFAM" id="SSF52540">
    <property type="entry name" value="P-loop containing nucleoside triphosphate hydrolases"/>
    <property type="match status" value="2"/>
</dbReference>
<feature type="region of interest" description="Disordered" evidence="7">
    <location>
        <begin position="963"/>
        <end position="1051"/>
    </location>
</feature>
<evidence type="ECO:0000256" key="1">
    <source>
        <dbReference type="ARBA" id="ARBA00007025"/>
    </source>
</evidence>
<dbReference type="InterPro" id="IPR050628">
    <property type="entry name" value="SNF2_RAD54_helicase_TF"/>
</dbReference>
<dbReference type="GO" id="GO:0008094">
    <property type="term" value="F:ATP-dependent activity, acting on DNA"/>
    <property type="evidence" value="ECO:0007669"/>
    <property type="project" value="TreeGrafter"/>
</dbReference>
<evidence type="ECO:0000256" key="3">
    <source>
        <dbReference type="ARBA" id="ARBA00022801"/>
    </source>
</evidence>
<evidence type="ECO:0000259" key="9">
    <source>
        <dbReference type="PROSITE" id="PS51192"/>
    </source>
</evidence>
<dbReference type="SMART" id="SM00184">
    <property type="entry name" value="RING"/>
    <property type="match status" value="1"/>
</dbReference>
<feature type="compositionally biased region" description="Low complexity" evidence="7">
    <location>
        <begin position="86"/>
        <end position="97"/>
    </location>
</feature>
<dbReference type="Pfam" id="PF13923">
    <property type="entry name" value="zf-C3HC4_2"/>
    <property type="match status" value="1"/>
</dbReference>
<feature type="domain" description="Helicase C-terminal" evidence="10">
    <location>
        <begin position="1090"/>
        <end position="1248"/>
    </location>
</feature>
<proteinExistence type="inferred from homology"/>
<dbReference type="InterPro" id="IPR001841">
    <property type="entry name" value="Znf_RING"/>
</dbReference>
<evidence type="ECO:0000256" key="2">
    <source>
        <dbReference type="ARBA" id="ARBA00022741"/>
    </source>
</evidence>
<comment type="similarity">
    <text evidence="1">Belongs to the SNF2/RAD54 helicase family.</text>
</comment>
<evidence type="ECO:0000256" key="5">
    <source>
        <dbReference type="ARBA" id="ARBA00022840"/>
    </source>
</evidence>
<dbReference type="PROSITE" id="PS51194">
    <property type="entry name" value="HELICASE_CTER"/>
    <property type="match status" value="1"/>
</dbReference>
<keyword evidence="5" id="KW-0067">ATP-binding</keyword>
<accession>A0AA38S913</accession>
<dbReference type="Gene3D" id="3.40.50.300">
    <property type="entry name" value="P-loop containing nucleotide triphosphate hydrolases"/>
    <property type="match status" value="2"/>
</dbReference>
<feature type="compositionally biased region" description="Polar residues" evidence="7">
    <location>
        <begin position="143"/>
        <end position="156"/>
    </location>
</feature>
<organism evidence="11 12">
    <name type="scientific">Pleurostoma richardsiae</name>
    <dbReference type="NCBI Taxonomy" id="41990"/>
    <lineage>
        <taxon>Eukaryota</taxon>
        <taxon>Fungi</taxon>
        <taxon>Dikarya</taxon>
        <taxon>Ascomycota</taxon>
        <taxon>Pezizomycotina</taxon>
        <taxon>Sordariomycetes</taxon>
        <taxon>Sordariomycetidae</taxon>
        <taxon>Calosphaeriales</taxon>
        <taxon>Pleurostomataceae</taxon>
        <taxon>Pleurostoma</taxon>
    </lineage>
</organism>
<keyword evidence="12" id="KW-1185">Reference proteome</keyword>
<evidence type="ECO:0000313" key="11">
    <source>
        <dbReference type="EMBL" id="KAJ9155266.1"/>
    </source>
</evidence>
<dbReference type="Pfam" id="PF00271">
    <property type="entry name" value="Helicase_C"/>
    <property type="match status" value="1"/>
</dbReference>
<evidence type="ECO:0000259" key="10">
    <source>
        <dbReference type="PROSITE" id="PS51194"/>
    </source>
</evidence>
<keyword evidence="3" id="KW-0378">Hydrolase</keyword>
<feature type="region of interest" description="Disordered" evidence="7">
    <location>
        <begin position="1"/>
        <end position="25"/>
    </location>
</feature>
<dbReference type="PANTHER" id="PTHR45626">
    <property type="entry name" value="TRANSCRIPTION TERMINATION FACTOR 2-RELATED"/>
    <property type="match status" value="1"/>
</dbReference>
<feature type="compositionally biased region" description="Basic and acidic residues" evidence="7">
    <location>
        <begin position="190"/>
        <end position="204"/>
    </location>
</feature>
<dbReference type="Proteomes" id="UP001174694">
    <property type="component" value="Unassembled WGS sequence"/>
</dbReference>
<evidence type="ECO:0000313" key="12">
    <source>
        <dbReference type="Proteomes" id="UP001174694"/>
    </source>
</evidence>
<feature type="compositionally biased region" description="Acidic residues" evidence="7">
    <location>
        <begin position="1015"/>
        <end position="1024"/>
    </location>
</feature>
<dbReference type="GO" id="GO:0005634">
    <property type="term" value="C:nucleus"/>
    <property type="evidence" value="ECO:0007669"/>
    <property type="project" value="TreeGrafter"/>
</dbReference>
<dbReference type="EMBL" id="JANBVO010000003">
    <property type="protein sequence ID" value="KAJ9155266.1"/>
    <property type="molecule type" value="Genomic_DNA"/>
</dbReference>
<evidence type="ECO:0000256" key="7">
    <source>
        <dbReference type="SAM" id="MobiDB-lite"/>
    </source>
</evidence>
<feature type="compositionally biased region" description="Low complexity" evidence="7">
    <location>
        <begin position="211"/>
        <end position="222"/>
    </location>
</feature>
<dbReference type="InterPro" id="IPR000330">
    <property type="entry name" value="SNF2_N"/>
</dbReference>
<feature type="region of interest" description="Disordered" evidence="7">
    <location>
        <begin position="190"/>
        <end position="259"/>
    </location>
</feature>
<dbReference type="PROSITE" id="PS51192">
    <property type="entry name" value="HELICASE_ATP_BIND_1"/>
    <property type="match status" value="1"/>
</dbReference>
<dbReference type="SMART" id="SM00490">
    <property type="entry name" value="HELICc"/>
    <property type="match status" value="1"/>
</dbReference>
<feature type="region of interest" description="Disordered" evidence="7">
    <location>
        <begin position="74"/>
        <end position="156"/>
    </location>
</feature>
<gene>
    <name evidence="11" type="ORF">NKR23_g1726</name>
</gene>
<dbReference type="PROSITE" id="PS50089">
    <property type="entry name" value="ZF_RING_2"/>
    <property type="match status" value="1"/>
</dbReference>
<comment type="caution">
    <text evidence="11">The sequence shown here is derived from an EMBL/GenBank/DDBJ whole genome shotgun (WGS) entry which is preliminary data.</text>
</comment>
<dbReference type="SMART" id="SM00487">
    <property type="entry name" value="DEXDc"/>
    <property type="match status" value="1"/>
</dbReference>
<dbReference type="CDD" id="cd18008">
    <property type="entry name" value="DEXDc_SHPRH-like"/>
    <property type="match status" value="1"/>
</dbReference>
<dbReference type="InterPro" id="IPR038718">
    <property type="entry name" value="SNF2-like_sf"/>
</dbReference>
<keyword evidence="6" id="KW-0479">Metal-binding</keyword>
<evidence type="ECO:0000256" key="6">
    <source>
        <dbReference type="PROSITE-ProRule" id="PRU00175"/>
    </source>
</evidence>
<dbReference type="GO" id="GO:0008270">
    <property type="term" value="F:zinc ion binding"/>
    <property type="evidence" value="ECO:0007669"/>
    <property type="project" value="UniProtKB-KW"/>
</dbReference>
<keyword evidence="2" id="KW-0547">Nucleotide-binding</keyword>
<dbReference type="InterPro" id="IPR013083">
    <property type="entry name" value="Znf_RING/FYVE/PHD"/>
</dbReference>
<dbReference type="GO" id="GO:0016787">
    <property type="term" value="F:hydrolase activity"/>
    <property type="evidence" value="ECO:0007669"/>
    <property type="project" value="UniProtKB-KW"/>
</dbReference>
<dbReference type="Gene3D" id="3.40.50.10810">
    <property type="entry name" value="Tandem AAA-ATPase domain"/>
    <property type="match status" value="1"/>
</dbReference>
<feature type="compositionally biased region" description="Basic residues" evidence="7">
    <location>
        <begin position="1030"/>
        <end position="1043"/>
    </location>
</feature>
<sequence length="1263" mass="141182">MSSGQSSSRQPGPSGSSAQTRIDDLSDTIAVQKAIVASLQEAPQSGGMDMLAQEKATLFRLQKELLQVREKMKGKMNDWDGTAVLGGYSSTSGPSTPADVLTPATSSSESALPGQGSRLQRKRNHSTGGDDGVRPEKSRKTTPHSAGTPFTGSTSLDLDAFWDDVDGVIDLTGDDGQYLEQQRKQEEAFKRRKKKIDEDAELARRLQSGDSFSEPHSSASPSTEQTAFDRILGRPPRANNMMNLSQPTPSPLVIDLEDEDDDEYYRRRALEAENAATSRMNSEARHGKPSSSSYHADPSVRQQMSTTENQSPGLPNYLEGHAQRFRNVYSGADSTRDFSRPAPPQLPTRPPPGFVTNLPPSMCHLPEVSASERARQAVQARFGAASSPQAVYPVPGAVPGTQGMYRVPGAVLPHPSTMRPGYLQGGSYNALQAWGADFSPNALVSSSSRHDPLSEIINRTTSYIELDDEGRILNDRIRDYMEDVVNDPRKNAEEIKELLSNIRPDMEIPEEERGRTPDGLRYPLYPHQQLALQWMIGIENGSNKGGILADDMGLGKTISTLALLLSRPPSNNKIKTNLIVGPVSLIKQWESEIAKKLKPRHKMSVLLYHGNTRPLNWSEMRTYDVVLTTYGRLGQQSKRYKDWVDNHKDVNPSADEDLKRTCPLVHQDTHFYRVILDEAQCIKNEKTLAAIGACRVKAMHRWCLTGTPMMNGVHELYSLIRFLRIRPYSNRDVFRRDFSTLIPNSRGRNSESSRTTAMNKLRTVLKAIMLRRMKTSEIDGKPILNLPPKTQETVHAVFSPEEQSLYRDMETRTRTQFNKYLREGTIGKNYSNILTLLLRLRQVCCHPHLNLDVDYIGNGDVSAVDMVTLAKTLTPDVVSRLKEVEAFECPICYDAVADPVLVLPCGHDTCSECFTTLTEQADIRNLQAGNEAGASGGARCPQCRGSINAKNIINYSTFKQVHMPEAGSDQLPVEQADEEEEEEEEEDYSDSDDSTDSGDDSGDVDAMGNLRDFIVNDDEEDEEDAPAKSRSGRKKSKKSKGKGKGKEKVKEVQPHMLKQLRFEARKNKEAYKRYMRYLHKNWETSAKVDRCCELLKKIQKTGEKTIVFSQFTLLLDLLEVPIKHQLKVKYCRYDGAMSRNLRDDAAREFQDPNSSTKIMLVSLKAGNAGLNLTAASQVVIMDPFWNPYIEMQAVDRAHRIGQQRPVQVHRILVQETIEDRIVHLQEEKRKLVDAALDEGESKQLGRLSARELGYLFGVNVRGA</sequence>
<feature type="domain" description="Helicase ATP-binding" evidence="9">
    <location>
        <begin position="537"/>
        <end position="726"/>
    </location>
</feature>
<feature type="compositionally biased region" description="Low complexity" evidence="7">
    <location>
        <begin position="1"/>
        <end position="17"/>
    </location>
</feature>
<keyword evidence="6" id="KW-0863">Zinc-finger</keyword>
<dbReference type="Pfam" id="PF00176">
    <property type="entry name" value="SNF2-rel_dom"/>
    <property type="match status" value="1"/>
</dbReference>
<evidence type="ECO:0000259" key="8">
    <source>
        <dbReference type="PROSITE" id="PS50089"/>
    </source>
</evidence>
<dbReference type="GO" id="GO:0005737">
    <property type="term" value="C:cytoplasm"/>
    <property type="evidence" value="ECO:0007669"/>
    <property type="project" value="TreeGrafter"/>
</dbReference>
<dbReference type="CDD" id="cd18793">
    <property type="entry name" value="SF2_C_SNF"/>
    <property type="match status" value="1"/>
</dbReference>
<keyword evidence="6" id="KW-0862">Zinc</keyword>
<dbReference type="GO" id="GO:0004386">
    <property type="term" value="F:helicase activity"/>
    <property type="evidence" value="ECO:0007669"/>
    <property type="project" value="UniProtKB-KW"/>
</dbReference>
<protein>
    <submittedName>
        <fullName evidence="11">DNA repair protein RAD5</fullName>
    </submittedName>
</protein>
<dbReference type="SUPFAM" id="SSF57850">
    <property type="entry name" value="RING/U-box"/>
    <property type="match status" value="1"/>
</dbReference>
<keyword evidence="4" id="KW-0347">Helicase</keyword>
<dbReference type="GO" id="GO:0000724">
    <property type="term" value="P:double-strand break repair via homologous recombination"/>
    <property type="evidence" value="ECO:0007669"/>
    <property type="project" value="TreeGrafter"/>
</dbReference>